<dbReference type="RefSeq" id="WP_304123390.1">
    <property type="nucleotide sequence ID" value="NZ_DYZA01000211.1"/>
</dbReference>
<sequence>MTARKLSATPLSQMSAEQKARVEKLYAWMAGYDISIPDVARQLGWPYSSARQRLIESCPPQYKERLLELGFPLELLPPEGKGRGRGKRPPRFPGLMKNEEKPQV</sequence>
<reference evidence="2" key="1">
    <citation type="journal article" date="2021" name="PeerJ">
        <title>Extensive microbial diversity within the chicken gut microbiome revealed by metagenomics and culture.</title>
        <authorList>
            <person name="Gilroy R."/>
            <person name="Ravi A."/>
            <person name="Getino M."/>
            <person name="Pursley I."/>
            <person name="Horton D.L."/>
            <person name="Alikhan N.F."/>
            <person name="Baker D."/>
            <person name="Gharbi K."/>
            <person name="Hall N."/>
            <person name="Watson M."/>
            <person name="Adriaenssens E.M."/>
            <person name="Foster-Nyarko E."/>
            <person name="Jarju S."/>
            <person name="Secka A."/>
            <person name="Antonio M."/>
            <person name="Oren A."/>
            <person name="Chaudhuri R.R."/>
            <person name="La Ragione R."/>
            <person name="Hildebrand F."/>
            <person name="Pallen M.J."/>
        </authorList>
    </citation>
    <scope>NUCLEOTIDE SEQUENCE</scope>
    <source>
        <strain evidence="2">ChiGjej2B2-19336</strain>
    </source>
</reference>
<protein>
    <submittedName>
        <fullName evidence="2">Uncharacterized protein</fullName>
    </submittedName>
</protein>
<dbReference type="Proteomes" id="UP000698963">
    <property type="component" value="Unassembled WGS sequence"/>
</dbReference>
<evidence type="ECO:0000313" key="2">
    <source>
        <dbReference type="EMBL" id="HJD98044.1"/>
    </source>
</evidence>
<organism evidence="2 3">
    <name type="scientific">Mailhella massiliensis</name>
    <dbReference type="NCBI Taxonomy" id="1903261"/>
    <lineage>
        <taxon>Bacteria</taxon>
        <taxon>Pseudomonadati</taxon>
        <taxon>Thermodesulfobacteriota</taxon>
        <taxon>Desulfovibrionia</taxon>
        <taxon>Desulfovibrionales</taxon>
        <taxon>Desulfovibrionaceae</taxon>
        <taxon>Mailhella</taxon>
    </lineage>
</organism>
<reference evidence="2" key="2">
    <citation type="submission" date="2021-09" db="EMBL/GenBank/DDBJ databases">
        <authorList>
            <person name="Gilroy R."/>
        </authorList>
    </citation>
    <scope>NUCLEOTIDE SEQUENCE</scope>
    <source>
        <strain evidence="2">ChiGjej2B2-19336</strain>
    </source>
</reference>
<gene>
    <name evidence="2" type="ORF">K8W16_10420</name>
</gene>
<dbReference type="EMBL" id="DYZA01000211">
    <property type="protein sequence ID" value="HJD98044.1"/>
    <property type="molecule type" value="Genomic_DNA"/>
</dbReference>
<dbReference type="AlphaFoldDB" id="A0A921DS05"/>
<comment type="caution">
    <text evidence="2">The sequence shown here is derived from an EMBL/GenBank/DDBJ whole genome shotgun (WGS) entry which is preliminary data.</text>
</comment>
<feature type="region of interest" description="Disordered" evidence="1">
    <location>
        <begin position="77"/>
        <end position="104"/>
    </location>
</feature>
<name>A0A921DS05_9BACT</name>
<evidence type="ECO:0000313" key="3">
    <source>
        <dbReference type="Proteomes" id="UP000698963"/>
    </source>
</evidence>
<evidence type="ECO:0000256" key="1">
    <source>
        <dbReference type="SAM" id="MobiDB-lite"/>
    </source>
</evidence>
<accession>A0A921DS05</accession>
<proteinExistence type="predicted"/>